<evidence type="ECO:0000313" key="1">
    <source>
        <dbReference type="EMBL" id="APO83233.1"/>
    </source>
</evidence>
<reference evidence="1 3" key="2">
    <citation type="submission" date="2016-12" db="EMBL/GenBank/DDBJ databases">
        <title>Draft Genome Sequence of Mercury Resistant Pseudomonas DRA525.</title>
        <authorList>
            <person name="Drace K.M."/>
        </authorList>
    </citation>
    <scope>NUCLEOTIDE SEQUENCE [LARGE SCALE GENOMIC DNA]</scope>
    <source>
        <strain evidence="1 3">DRA525</strain>
    </source>
</reference>
<evidence type="ECO:0000313" key="3">
    <source>
        <dbReference type="Proteomes" id="UP000185146"/>
    </source>
</evidence>
<sequence>MLFLFWSLNFMGMSFQVNSMNFWVEAKAVAERFFPNGDWEEAALGTVFEKVCQHCRGEKVEFNGESYKPLYTPRNSTLIRAFNITPEEQQHMITIIDPVERARRGKERKIWERRQRGASEQKNSDARTKPWEKLGIGKTTYCKRKKLQRQQTWGLQVG</sequence>
<dbReference type="RefSeq" id="WP_075045749.1">
    <property type="nucleotide sequence ID" value="NZ_CP018743.1"/>
</dbReference>
<reference evidence="2 4" key="1">
    <citation type="submission" date="2016-08" db="EMBL/GenBank/DDBJ databases">
        <authorList>
            <person name="Seilhamer J.J."/>
        </authorList>
    </citation>
    <scope>NUCLEOTIDE SEQUENCE [LARGE SCALE GENOMIC DNA]</scope>
    <source>
        <strain evidence="2 4">KH-18-2</strain>
    </source>
</reference>
<organism evidence="1 3">
    <name type="scientific">Pseudomonas putida</name>
    <name type="common">Arthrobacter siderocapsulatus</name>
    <dbReference type="NCBI Taxonomy" id="303"/>
    <lineage>
        <taxon>Bacteria</taxon>
        <taxon>Pseudomonadati</taxon>
        <taxon>Pseudomonadota</taxon>
        <taxon>Gammaproteobacteria</taxon>
        <taxon>Pseudomonadales</taxon>
        <taxon>Pseudomonadaceae</taxon>
        <taxon>Pseudomonas</taxon>
    </lineage>
</organism>
<accession>A0A1L5PT09</accession>
<dbReference type="Gene3D" id="1.10.1220.10">
    <property type="entry name" value="Met repressor-like"/>
    <property type="match status" value="1"/>
</dbReference>
<dbReference type="Proteomes" id="UP000237378">
    <property type="component" value="Unassembled WGS sequence"/>
</dbReference>
<name>A0A1L5PT09_PSEPU</name>
<gene>
    <name evidence="2" type="ORF">BGP82_16345</name>
    <name evidence="1" type="ORF">BL240_17980</name>
</gene>
<protein>
    <submittedName>
        <fullName evidence="1">Uncharacterized protein</fullName>
    </submittedName>
</protein>
<reference evidence="2 4" key="3">
    <citation type="submission" date="2018-03" db="EMBL/GenBank/DDBJ databases">
        <title>Draft genome of Pseudomonas putida strain KH-18-2.</title>
        <authorList>
            <person name="Yoshizawa S."/>
            <person name="Khan N.H."/>
            <person name="Nishimura M."/>
            <person name="Chiura H.X."/>
            <person name="Ogura Y."/>
            <person name="Hayashi T."/>
            <person name="Kogure K."/>
        </authorList>
    </citation>
    <scope>NUCLEOTIDE SEQUENCE [LARGE SCALE GENOMIC DNA]</scope>
    <source>
        <strain evidence="2 4">KH-18-2</strain>
    </source>
</reference>
<evidence type="ECO:0000313" key="2">
    <source>
        <dbReference type="EMBL" id="POG02880.1"/>
    </source>
</evidence>
<dbReference type="GO" id="GO:0006355">
    <property type="term" value="P:regulation of DNA-templated transcription"/>
    <property type="evidence" value="ECO:0007669"/>
    <property type="project" value="InterPro"/>
</dbReference>
<dbReference type="EMBL" id="CP018743">
    <property type="protein sequence ID" value="APO83233.1"/>
    <property type="molecule type" value="Genomic_DNA"/>
</dbReference>
<dbReference type="AlphaFoldDB" id="A0A1L5PT09"/>
<evidence type="ECO:0000313" key="4">
    <source>
        <dbReference type="Proteomes" id="UP000237378"/>
    </source>
</evidence>
<dbReference type="EMBL" id="MING01000083">
    <property type="protein sequence ID" value="POG02880.1"/>
    <property type="molecule type" value="Genomic_DNA"/>
</dbReference>
<dbReference type="InterPro" id="IPR013321">
    <property type="entry name" value="Arc_rbn_hlx_hlx"/>
</dbReference>
<proteinExistence type="predicted"/>
<dbReference type="Proteomes" id="UP000185146">
    <property type="component" value="Chromosome"/>
</dbReference>